<feature type="transmembrane region" description="Helical" evidence="5">
    <location>
        <begin position="191"/>
        <end position="212"/>
    </location>
</feature>
<reference evidence="6 7" key="1">
    <citation type="submission" date="2019-06" db="EMBL/GenBank/DDBJ databases">
        <title>Sequencing the genomes of 1000 actinobacteria strains.</title>
        <authorList>
            <person name="Klenk H.-P."/>
        </authorList>
    </citation>
    <scope>NUCLEOTIDE SEQUENCE [LARGE SCALE GENOMIC DNA]</scope>
    <source>
        <strain evidence="6 7">DSM 25218</strain>
    </source>
</reference>
<comment type="subcellular location">
    <subcellularLocation>
        <location evidence="1">Membrane</location>
        <topology evidence="1">Multi-pass membrane protein</topology>
    </subcellularLocation>
</comment>
<dbReference type="PANTHER" id="PTHR10361:SF28">
    <property type="entry name" value="P3 PROTEIN-RELATED"/>
    <property type="match status" value="1"/>
</dbReference>
<feature type="transmembrane region" description="Helical" evidence="5">
    <location>
        <begin position="100"/>
        <end position="120"/>
    </location>
</feature>
<name>A0A543ACR9_9ACTN</name>
<dbReference type="AlphaFoldDB" id="A0A543ACR9"/>
<feature type="transmembrane region" description="Helical" evidence="5">
    <location>
        <begin position="218"/>
        <end position="247"/>
    </location>
</feature>
<dbReference type="Gene3D" id="1.20.1530.20">
    <property type="match status" value="1"/>
</dbReference>
<proteinExistence type="predicted"/>
<dbReference type="GO" id="GO:0016020">
    <property type="term" value="C:membrane"/>
    <property type="evidence" value="ECO:0007669"/>
    <property type="project" value="UniProtKB-SubCell"/>
</dbReference>
<evidence type="ECO:0000256" key="2">
    <source>
        <dbReference type="ARBA" id="ARBA00022692"/>
    </source>
</evidence>
<dbReference type="PANTHER" id="PTHR10361">
    <property type="entry name" value="SODIUM-BILE ACID COTRANSPORTER"/>
    <property type="match status" value="1"/>
</dbReference>
<dbReference type="InterPro" id="IPR002657">
    <property type="entry name" value="BilAc:Na_symport/Acr3"/>
</dbReference>
<feature type="transmembrane region" description="Helical" evidence="5">
    <location>
        <begin position="67"/>
        <end position="88"/>
    </location>
</feature>
<comment type="caution">
    <text evidence="6">The sequence shown here is derived from an EMBL/GenBank/DDBJ whole genome shotgun (WGS) entry which is preliminary data.</text>
</comment>
<keyword evidence="4 5" id="KW-0472">Membrane</keyword>
<evidence type="ECO:0000256" key="4">
    <source>
        <dbReference type="ARBA" id="ARBA00023136"/>
    </source>
</evidence>
<feature type="transmembrane region" description="Helical" evidence="5">
    <location>
        <begin position="162"/>
        <end position="184"/>
    </location>
</feature>
<evidence type="ECO:0000313" key="6">
    <source>
        <dbReference type="EMBL" id="TQL70378.1"/>
    </source>
</evidence>
<dbReference type="OrthoDB" id="9806785at2"/>
<dbReference type="InterPro" id="IPR038770">
    <property type="entry name" value="Na+/solute_symporter_sf"/>
</dbReference>
<dbReference type="RefSeq" id="WP_141782153.1">
    <property type="nucleotide sequence ID" value="NZ_VFOV01000001.1"/>
</dbReference>
<evidence type="ECO:0000313" key="7">
    <source>
        <dbReference type="Proteomes" id="UP000320209"/>
    </source>
</evidence>
<sequence length="328" mass="33783">MNTVRQVSAFVGRWFALIVLAAGAIALATPSTFDGWAGAVPVLLQIIMLGMGMTLRPVDFAIIGRRPWALLLGVATQFTVMPLLGWGIAHALDLSPVLTAGMILVGCAPGGTASNVMVFLARGDTALSVAMTSVSTLLAPLLTPLLVLLLVGEDLPVSASDLFVSIVKIVLVPVLIGLVLRLLLPKLVERVVDVLPLVSVVGITAVVLAVVAGSASTLVSVGLLVVLAVVLHNVAGLTLGYAVGRVCGMPVTSRRAISIEVGMQNSGLAAALATVHFAPAAALPAAIFSVWHNVSGSTLASYWSRRPVESEAVATAASDDAPSDDRRR</sequence>
<evidence type="ECO:0000256" key="3">
    <source>
        <dbReference type="ARBA" id="ARBA00022989"/>
    </source>
</evidence>
<feature type="transmembrane region" description="Helical" evidence="5">
    <location>
        <begin position="7"/>
        <end position="29"/>
    </location>
</feature>
<dbReference type="Pfam" id="PF01758">
    <property type="entry name" value="SBF"/>
    <property type="match status" value="1"/>
</dbReference>
<evidence type="ECO:0000256" key="5">
    <source>
        <dbReference type="SAM" id="Phobius"/>
    </source>
</evidence>
<evidence type="ECO:0000256" key="1">
    <source>
        <dbReference type="ARBA" id="ARBA00004141"/>
    </source>
</evidence>
<dbReference type="EMBL" id="VFOV01000001">
    <property type="protein sequence ID" value="TQL70378.1"/>
    <property type="molecule type" value="Genomic_DNA"/>
</dbReference>
<feature type="transmembrane region" description="Helical" evidence="5">
    <location>
        <begin position="127"/>
        <end position="150"/>
    </location>
</feature>
<keyword evidence="7" id="KW-1185">Reference proteome</keyword>
<keyword evidence="2 5" id="KW-0812">Transmembrane</keyword>
<feature type="transmembrane region" description="Helical" evidence="5">
    <location>
        <begin position="268"/>
        <end position="291"/>
    </location>
</feature>
<accession>A0A543ACR9</accession>
<dbReference type="InterPro" id="IPR004710">
    <property type="entry name" value="Bilac:Na_transpt"/>
</dbReference>
<gene>
    <name evidence="6" type="ORF">FB381_4308</name>
</gene>
<dbReference type="Proteomes" id="UP000320209">
    <property type="component" value="Unassembled WGS sequence"/>
</dbReference>
<organism evidence="6 7">
    <name type="scientific">Nocardioides albertanoniae</name>
    <dbReference type="NCBI Taxonomy" id="1175486"/>
    <lineage>
        <taxon>Bacteria</taxon>
        <taxon>Bacillati</taxon>
        <taxon>Actinomycetota</taxon>
        <taxon>Actinomycetes</taxon>
        <taxon>Propionibacteriales</taxon>
        <taxon>Nocardioidaceae</taxon>
        <taxon>Nocardioides</taxon>
    </lineage>
</organism>
<feature type="transmembrane region" description="Helical" evidence="5">
    <location>
        <begin position="35"/>
        <end position="55"/>
    </location>
</feature>
<protein>
    <submittedName>
        <fullName evidence="6">BASS family bile acid:Na+ symporter</fullName>
    </submittedName>
</protein>
<keyword evidence="3 5" id="KW-1133">Transmembrane helix</keyword>